<protein>
    <submittedName>
        <fullName evidence="2">Uncharacterized protein</fullName>
    </submittedName>
</protein>
<organism evidence="2 3">
    <name type="scientific">Edaphochlamys debaryana</name>
    <dbReference type="NCBI Taxonomy" id="47281"/>
    <lineage>
        <taxon>Eukaryota</taxon>
        <taxon>Viridiplantae</taxon>
        <taxon>Chlorophyta</taxon>
        <taxon>core chlorophytes</taxon>
        <taxon>Chlorophyceae</taxon>
        <taxon>CS clade</taxon>
        <taxon>Chlamydomonadales</taxon>
        <taxon>Chlamydomonadales incertae sedis</taxon>
        <taxon>Edaphochlamys</taxon>
    </lineage>
</organism>
<feature type="region of interest" description="Disordered" evidence="1">
    <location>
        <begin position="1"/>
        <end position="46"/>
    </location>
</feature>
<sequence>MSSSSSRRRGRAEADETARTAILAQDEPSCSAAVPEYRTSSSGRYSPRASGQLFRALSAGLASLKERLNAPLAPHYSALDQNYLMGGAMEVLACESAFPVTVTVASGGVGAGCPAASTPCALPRAAPLRCRDEVCARRTSYGHEDEDSCGSDASPSSYGRSSTFSAPYEPLDVLDSPGAGHGFRLKLSRRPQPPTVSSNHRSTANHQPLSDAAACSLSTGGAAGLLKSPSRSDDDLAAAAAAATAASLGGLAGGFLSPAPSMAAPPVAKAAAGRVLRKVFSEPRERAEGTLLWGKEKAE</sequence>
<gene>
    <name evidence="2" type="ORF">HYH03_001935</name>
</gene>
<proteinExistence type="predicted"/>
<accession>A0A835YG84</accession>
<feature type="region of interest" description="Disordered" evidence="1">
    <location>
        <begin position="141"/>
        <end position="163"/>
    </location>
</feature>
<feature type="region of interest" description="Disordered" evidence="1">
    <location>
        <begin position="179"/>
        <end position="212"/>
    </location>
</feature>
<dbReference type="Proteomes" id="UP000612055">
    <property type="component" value="Unassembled WGS sequence"/>
</dbReference>
<evidence type="ECO:0000256" key="1">
    <source>
        <dbReference type="SAM" id="MobiDB-lite"/>
    </source>
</evidence>
<comment type="caution">
    <text evidence="2">The sequence shown here is derived from an EMBL/GenBank/DDBJ whole genome shotgun (WGS) entry which is preliminary data.</text>
</comment>
<feature type="compositionally biased region" description="Polar residues" evidence="1">
    <location>
        <begin position="151"/>
        <end position="163"/>
    </location>
</feature>
<dbReference type="AlphaFoldDB" id="A0A835YG84"/>
<feature type="compositionally biased region" description="Polar residues" evidence="1">
    <location>
        <begin position="195"/>
        <end position="208"/>
    </location>
</feature>
<reference evidence="2" key="1">
    <citation type="journal article" date="2020" name="bioRxiv">
        <title>Comparative genomics of Chlamydomonas.</title>
        <authorList>
            <person name="Craig R.J."/>
            <person name="Hasan A.R."/>
            <person name="Ness R.W."/>
            <person name="Keightley P.D."/>
        </authorList>
    </citation>
    <scope>NUCLEOTIDE SEQUENCE</scope>
    <source>
        <strain evidence="2">CCAP 11/70</strain>
    </source>
</reference>
<evidence type="ECO:0000313" key="2">
    <source>
        <dbReference type="EMBL" id="KAG2500361.1"/>
    </source>
</evidence>
<evidence type="ECO:0000313" key="3">
    <source>
        <dbReference type="Proteomes" id="UP000612055"/>
    </source>
</evidence>
<dbReference type="EMBL" id="JAEHOE010000004">
    <property type="protein sequence ID" value="KAG2500361.1"/>
    <property type="molecule type" value="Genomic_DNA"/>
</dbReference>
<feature type="compositionally biased region" description="Basic residues" evidence="1">
    <location>
        <begin position="1"/>
        <end position="10"/>
    </location>
</feature>
<keyword evidence="3" id="KW-1185">Reference proteome</keyword>
<name>A0A835YG84_9CHLO</name>